<dbReference type="Proteomes" id="UP000324781">
    <property type="component" value="Unassembled WGS sequence"/>
</dbReference>
<dbReference type="Gene3D" id="1.10.287.1060">
    <property type="entry name" value="ESAT-6-like"/>
    <property type="match status" value="1"/>
</dbReference>
<dbReference type="InterPro" id="IPR036689">
    <property type="entry name" value="ESAT-6-like_sf"/>
</dbReference>
<organism evidence="1 2">
    <name type="scientific">Thermoclostridium caenicola</name>
    <dbReference type="NCBI Taxonomy" id="659425"/>
    <lineage>
        <taxon>Bacteria</taxon>
        <taxon>Bacillati</taxon>
        <taxon>Bacillota</taxon>
        <taxon>Clostridia</taxon>
        <taxon>Eubacteriales</taxon>
        <taxon>Oscillospiraceae</taxon>
        <taxon>Thermoclostridium</taxon>
    </lineage>
</organism>
<protein>
    <submittedName>
        <fullName evidence="1">WXG100 family type VII secretion target</fullName>
    </submittedName>
</protein>
<dbReference type="Pfam" id="PF06013">
    <property type="entry name" value="WXG100"/>
    <property type="match status" value="1"/>
</dbReference>
<dbReference type="SUPFAM" id="SSF140453">
    <property type="entry name" value="EsxAB dimer-like"/>
    <property type="match status" value="1"/>
</dbReference>
<evidence type="ECO:0000313" key="1">
    <source>
        <dbReference type="EMBL" id="SHJ37416.1"/>
    </source>
</evidence>
<dbReference type="InterPro" id="IPR010310">
    <property type="entry name" value="T7SS_ESAT-6-like"/>
</dbReference>
<dbReference type="EMBL" id="FQZP01000047">
    <property type="protein sequence ID" value="SHJ37416.1"/>
    <property type="molecule type" value="Genomic_DNA"/>
</dbReference>
<dbReference type="AlphaFoldDB" id="A0A1M6ISG9"/>
<sequence>MDHLNTSNFNSVLTAFSGYIREFEDLVSEVNKICETLVQNWKGEGRNAFEKDYRQVQINLKDIAGIMYDLRDALIDAHAEYIKTDDALAKNFDS</sequence>
<keyword evidence="2" id="KW-1185">Reference proteome</keyword>
<name>A0A1M6ISG9_9FIRM</name>
<gene>
    <name evidence="1" type="ORF">SAMN05444373_10473</name>
</gene>
<evidence type="ECO:0000313" key="2">
    <source>
        <dbReference type="Proteomes" id="UP000324781"/>
    </source>
</evidence>
<accession>A0A1M6ISG9</accession>
<proteinExistence type="predicted"/>
<reference evidence="1 2" key="1">
    <citation type="submission" date="2016-11" db="EMBL/GenBank/DDBJ databases">
        <authorList>
            <person name="Varghese N."/>
            <person name="Submissions S."/>
        </authorList>
    </citation>
    <scope>NUCLEOTIDE SEQUENCE [LARGE SCALE GENOMIC DNA]</scope>
    <source>
        <strain evidence="1 2">DSM 19027</strain>
    </source>
</reference>